<reference evidence="1 2" key="1">
    <citation type="journal article" date="2014" name="Int. J. Syst. Evol. Microbiol.">
        <title>Methanobacterium paludis sp. nov. and a novel strain of Methanobacterium lacus isolated from northern peatlands.</title>
        <authorList>
            <person name="Cadillo-Quiroz H."/>
            <person name="Brauer S.L."/>
            <person name="Goodson N."/>
            <person name="Yavitt J.B."/>
            <person name="Zinder S.H."/>
        </authorList>
    </citation>
    <scope>NUCLEOTIDE SEQUENCE [LARGE SCALE GENOMIC DNA]</scope>
    <source>
        <strain evidence="2">DSM 25820 / JCM 18151 / SWAN1</strain>
    </source>
</reference>
<evidence type="ECO:0000313" key="2">
    <source>
        <dbReference type="Proteomes" id="UP000009231"/>
    </source>
</evidence>
<organism evidence="1 2">
    <name type="scientific">Methanobacterium paludis (strain DSM 25820 / JCM 18151 / SWAN1)</name>
    <dbReference type="NCBI Taxonomy" id="868131"/>
    <lineage>
        <taxon>Archaea</taxon>
        <taxon>Methanobacteriati</taxon>
        <taxon>Methanobacteriota</taxon>
        <taxon>Methanomada group</taxon>
        <taxon>Methanobacteria</taxon>
        <taxon>Methanobacteriales</taxon>
        <taxon>Methanobacteriaceae</taxon>
        <taxon>Methanobacterium</taxon>
    </lineage>
</organism>
<name>F6D4W1_METPW</name>
<keyword evidence="2" id="KW-1185">Reference proteome</keyword>
<dbReference type="Proteomes" id="UP000009231">
    <property type="component" value="Chromosome"/>
</dbReference>
<sequence>MGFCITKENGKQRCIEYEEFTRNYFIGNQFLQLLIHGSNAEIVNNDFNNLEDVKIVGHDHRGKDVSGYYKIKEIRFEETESQVLMYLMKKGKD</sequence>
<proteinExistence type="predicted"/>
<accession>F6D4W1</accession>
<gene>
    <name evidence="1" type="ordered locus">MSWAN_1152</name>
</gene>
<dbReference type="HOGENOM" id="CLU_2392925_0_0_2"/>
<dbReference type="EMBL" id="CP002772">
    <property type="protein sequence ID" value="AEG18170.1"/>
    <property type="molecule type" value="Genomic_DNA"/>
</dbReference>
<protein>
    <submittedName>
        <fullName evidence="1">Uncharacterized protein</fullName>
    </submittedName>
</protein>
<dbReference type="AlphaFoldDB" id="F6D4W1"/>
<dbReference type="KEGG" id="mew:MSWAN_1152"/>
<dbReference type="RefSeq" id="WP_013825672.1">
    <property type="nucleotide sequence ID" value="NC_015574.1"/>
</dbReference>
<evidence type="ECO:0000313" key="1">
    <source>
        <dbReference type="EMBL" id="AEG18170.1"/>
    </source>
</evidence>
<dbReference type="GeneID" id="10668657"/>